<dbReference type="AntiFam" id="ANF00074">
    <property type="entry name" value="Shadow ORF (opposite alaS)"/>
</dbReference>
<feature type="compositionally biased region" description="Basic and acidic residues" evidence="1">
    <location>
        <begin position="1649"/>
        <end position="1667"/>
    </location>
</feature>
<feature type="region of interest" description="Disordered" evidence="1">
    <location>
        <begin position="1549"/>
        <end position="1667"/>
    </location>
</feature>
<feature type="region of interest" description="Disordered" evidence="1">
    <location>
        <begin position="766"/>
        <end position="810"/>
    </location>
</feature>
<feature type="region of interest" description="Disordered" evidence="1">
    <location>
        <begin position="1078"/>
        <end position="1112"/>
    </location>
</feature>
<feature type="region of interest" description="Disordered" evidence="1">
    <location>
        <begin position="1132"/>
        <end position="1183"/>
    </location>
</feature>
<feature type="compositionally biased region" description="Basic residues" evidence="1">
    <location>
        <begin position="1367"/>
        <end position="1381"/>
    </location>
</feature>
<feature type="region of interest" description="Disordered" evidence="1">
    <location>
        <begin position="1234"/>
        <end position="1267"/>
    </location>
</feature>
<feature type="compositionally biased region" description="Basic and acidic residues" evidence="1">
    <location>
        <begin position="655"/>
        <end position="665"/>
    </location>
</feature>
<feature type="region of interest" description="Disordered" evidence="1">
    <location>
        <begin position="824"/>
        <end position="907"/>
    </location>
</feature>
<evidence type="ECO:0000313" key="2">
    <source>
        <dbReference type="EMBL" id="GEU28048.1"/>
    </source>
</evidence>
<feature type="region of interest" description="Disordered" evidence="1">
    <location>
        <begin position="506"/>
        <end position="588"/>
    </location>
</feature>
<feature type="region of interest" description="Disordered" evidence="1">
    <location>
        <begin position="1453"/>
        <end position="1518"/>
    </location>
</feature>
<feature type="compositionally biased region" description="Low complexity" evidence="1">
    <location>
        <begin position="633"/>
        <end position="645"/>
    </location>
</feature>
<feature type="compositionally biased region" description="Low complexity" evidence="1">
    <location>
        <begin position="720"/>
        <end position="737"/>
    </location>
</feature>
<feature type="compositionally biased region" description="Basic and acidic residues" evidence="1">
    <location>
        <begin position="678"/>
        <end position="707"/>
    </location>
</feature>
<dbReference type="PANTHER" id="PTHR40903:SF1">
    <property type="entry name" value="HYPHALLY REGULATED CELL WALL PROTEIN 3"/>
    <property type="match status" value="1"/>
</dbReference>
<gene>
    <name evidence="2" type="ORF">Tci_000026</name>
</gene>
<feature type="compositionally biased region" description="Low complexity" evidence="1">
    <location>
        <begin position="1502"/>
        <end position="1515"/>
    </location>
</feature>
<feature type="compositionally biased region" description="Low complexity" evidence="1">
    <location>
        <begin position="1453"/>
        <end position="1479"/>
    </location>
</feature>
<feature type="compositionally biased region" description="Basic and acidic residues" evidence="1">
    <location>
        <begin position="1146"/>
        <end position="1169"/>
    </location>
</feature>
<feature type="compositionally biased region" description="Low complexity" evidence="1">
    <location>
        <begin position="1078"/>
        <end position="1088"/>
    </location>
</feature>
<feature type="compositionally biased region" description="Basic residues" evidence="1">
    <location>
        <begin position="563"/>
        <end position="572"/>
    </location>
</feature>
<feature type="compositionally biased region" description="Gly residues" evidence="1">
    <location>
        <begin position="1417"/>
        <end position="1433"/>
    </location>
</feature>
<feature type="compositionally biased region" description="Low complexity" evidence="1">
    <location>
        <begin position="897"/>
        <end position="907"/>
    </location>
</feature>
<sequence length="2201" mass="237778">MVGDHAQRFRFQVGGAGFARGSLDQVLEQVDFVVAVHVLQHGGQALHAHAGIHTWLGQLVHIARFVAVELHEYQVPDFNEAVAVFLGGTRRAAPDVGAVIVEDLGARAAWADVGHLPEVIGRVARALVVADADDALFGHADFVGPDVVRFVILDVDGDRQLFGRQAIDLGQQFPRVLDRIALEIIAKAEVAQHFEEGVVAGRVADVFQVVVLAAGAHAALHGGRARVRARVEAKENVLELHHAAVGQQHGWVIAREVAGKCKGLIIYERDLHMVLAKQAVSGAPDGGCQIAGQMLVVGMDGDRAQFARLRFPVGGNTVEQVAARHIGRGIAGGSQRFKAERRQQRHLGEIAIDLGSGNLVRVRIARDAGHPGAGGCVTTVGRLDFHVHPDALRPAVIDELGVVRHRLALEWRTVPAARVHGGQVARQGGGHRAAPSHRTAELGVVHDHADAVSGQHDIELDGAKAVRQAGAQTGQGVFGRQRAAAAMRNNFRIGPHDAEFIMELNNHDQPESTGPSSRARPEPRAGRPVVLAKPGRPRRRRHQDRAPRQWRRHPRLGPAVRQGCRRQRHHRSGILLGRQSRQALGHHRYRQCRRTSVAARSGAALRCGAGKLQGRPAATLRPRLRHAQGHQARPGLLLGDGLRPGWPVRAPRRLRFSDSRHGRADVRHRRARRFTGRRSAESGRGADRPDDRHVRHHCDSCRTDPPRPHRRRPVHRHGAARCAGGHAGQYGQQLPQQRQAAQALGQCAPEHRAVPDLCLCGRLHHRRHRQRRPVPEIRGSGRPRRPGPAPALRHQSVARPAPRGTGAAAGRDGIAAVARLLDRAAGSGGRAVRPDQQPRRRVRQPASAGARHGDASAASDRRHRQAGAQPDAPVRLPRRQCRGAATAGPAHGRHPARPAGPHGRGTAAAPARAAFVATRCRRGLPMALPQIALQFLDLAVQVADRAADLGRQLRDVGADAAGAFGRRGHVAHQLANADVVVRLQHAARGIAQPVQALDGVAQFAGQVMFGRTRFRRLGDGLFDQVEAAFDVPGVRLRVCLRVCLGSHLRAEMDSVATIDKDQIVLFFCRAQRRQRAQAQCHQQTQPQRRAQHHHHSGPAVAAPHDAGGRPHHAGTEVIEEQVQRGRQRLVRQGAPAHPAAGHRVRGKETVREQRHARQDQRQPVREREQQAGQHHGHHRPQHVAAAVTIRQLARPHRAVNAQQIQERHRAHQALAEAKRRAQQPVRNIVIQADKRAHQQERQRKQPRQARVGQVQSEAGRHGAPAAVGRREVARWRQAAPEFPCGQHAGHADRAHGQAPRKMVAQHRRDDPPCHAAKRAAADVQPHRQAQRRRFDFLAQPFGQRARHQQRQGQRAGRDRQRETALRRAQRKLVRQQRHQRLHAVQQRETRKAAEEHGAVAAFEVGRTGADARRRRSGGNGGRLGGDGGGGGHGKQSKRKRWTILGAQFYPRGRTAAHRPAAAEPPDPDAGSGSGRAAAGTQQALGAPHGSRQAVPGRCPTHPGAVRPGRADGAPGRARRGRRVARGVYVFHAIDAAVCHRDQPLPAAVSGRHAHAARDVHLRPDRRDCRPPARPGPGASARAGAAEWRDADRAAARSAGAGAAGGACAGKKENHCHQRPRGPAAGDVSQDGRHRHPSADFPAVQGGGVRAEHRGGSGRGIDHHRTGGGRQRDFCVAELVRDHPPERRVLPAAGRSRGQYGAAAGAAHGGRVAAGGGVRGGGGGGCGVSCWRRCDIECGSGPSCLRGNDGADDNDDERCCCPRLLQLAEQGLHGRAALDVLQHGTRLAVAVDAVQQHRVVLRRHGGHQCGPAFLEVGLVLAHRFDETLELLLARARHHPAAAFHGKDDGQRDHAFGIEVGIADRAFAVVPAQPVGQAHDGLDFLALAVHDRIALGAVPVLVGIGLAQVDEQVAQAARRIHGIGIVFAHQRIFRQRRQLLDHAEADLERVFGALLDQDVERIEVGIGVGVGVAAVGQRVVESQRHGAHRQLQGFLDAVGRAVVGELFRHHGRDARQFIGQRVGGVVVGMPGQLLDRARQARQGFYDDCWQHGSAFHHEKMPVPTLRRDALATRVDGTCLRKRYSNSLVERCRKFCSSSGSSLNSASARSALWRNSGNSSNNARSQPSSDACASAIASGTTSLSDDVCPVRYGPLAMISPATSRISFGAIENRIANMVAPWSGADAAASSSLRRSSSSVANTTP</sequence>
<comment type="caution">
    <text evidence="2">The sequence shown here is derived from an EMBL/GenBank/DDBJ whole genome shotgun (WGS) entry which is preliminary data.</text>
</comment>
<dbReference type="EMBL" id="BKCJ010000001">
    <property type="protein sequence ID" value="GEU28048.1"/>
    <property type="molecule type" value="Genomic_DNA"/>
</dbReference>
<proteinExistence type="predicted"/>
<feature type="compositionally biased region" description="Basic residues" evidence="1">
    <location>
        <begin position="708"/>
        <end position="719"/>
    </location>
</feature>
<feature type="compositionally biased region" description="Low complexity" evidence="1">
    <location>
        <begin position="798"/>
        <end position="810"/>
    </location>
</feature>
<feature type="compositionally biased region" description="Basic and acidic residues" evidence="1">
    <location>
        <begin position="1385"/>
        <end position="1397"/>
    </location>
</feature>
<feature type="compositionally biased region" description="Basic and acidic residues" evidence="1">
    <location>
        <begin position="1555"/>
        <end position="1570"/>
    </location>
</feature>
<organism evidence="2">
    <name type="scientific">Tanacetum cinerariifolium</name>
    <name type="common">Dalmatian daisy</name>
    <name type="synonym">Chrysanthemum cinerariifolium</name>
    <dbReference type="NCBI Taxonomy" id="118510"/>
    <lineage>
        <taxon>Eukaryota</taxon>
        <taxon>Viridiplantae</taxon>
        <taxon>Streptophyta</taxon>
        <taxon>Embryophyta</taxon>
        <taxon>Tracheophyta</taxon>
        <taxon>Spermatophyta</taxon>
        <taxon>Magnoliopsida</taxon>
        <taxon>eudicotyledons</taxon>
        <taxon>Gunneridae</taxon>
        <taxon>Pentapetalae</taxon>
        <taxon>asterids</taxon>
        <taxon>campanulids</taxon>
        <taxon>Asterales</taxon>
        <taxon>Asteraceae</taxon>
        <taxon>Asteroideae</taxon>
        <taxon>Anthemideae</taxon>
        <taxon>Anthemidinae</taxon>
        <taxon>Tanacetum</taxon>
    </lineage>
</organism>
<evidence type="ECO:0000256" key="1">
    <source>
        <dbReference type="SAM" id="MobiDB-lite"/>
    </source>
</evidence>
<accession>A0A699GGW4</accession>
<feature type="region of interest" description="Disordered" evidence="1">
    <location>
        <begin position="1284"/>
        <end position="1438"/>
    </location>
</feature>
<feature type="region of interest" description="Disordered" evidence="1">
    <location>
        <begin position="620"/>
        <end position="737"/>
    </location>
</feature>
<feature type="compositionally biased region" description="Basic and acidic residues" evidence="1">
    <location>
        <begin position="1234"/>
        <end position="1243"/>
    </location>
</feature>
<feature type="compositionally biased region" description="Basic and acidic residues" evidence="1">
    <location>
        <begin position="1355"/>
        <end position="1365"/>
    </location>
</feature>
<name>A0A699GGW4_TANCI</name>
<feature type="compositionally biased region" description="Low complexity" evidence="1">
    <location>
        <begin position="1575"/>
        <end position="1585"/>
    </location>
</feature>
<feature type="compositionally biased region" description="Basic residues" evidence="1">
    <location>
        <begin position="535"/>
        <end position="555"/>
    </location>
</feature>
<dbReference type="PANTHER" id="PTHR40903">
    <property type="entry name" value="GLYCINE-RICH CELL WALL STRUCTURAL PROTEIN 1-LIKE"/>
    <property type="match status" value="1"/>
</dbReference>
<reference evidence="2" key="1">
    <citation type="journal article" date="2019" name="Sci. Rep.">
        <title>Draft genome of Tanacetum cinerariifolium, the natural source of mosquito coil.</title>
        <authorList>
            <person name="Yamashiro T."/>
            <person name="Shiraishi A."/>
            <person name="Satake H."/>
            <person name="Nakayama K."/>
        </authorList>
    </citation>
    <scope>NUCLEOTIDE SEQUENCE</scope>
</reference>
<protein>
    <submittedName>
        <fullName evidence="2">Uncharacterized protein</fullName>
    </submittedName>
</protein>
<feature type="compositionally biased region" description="Basic residues" evidence="1">
    <location>
        <begin position="666"/>
        <end position="676"/>
    </location>
</feature>